<dbReference type="SUPFAM" id="SSF53383">
    <property type="entry name" value="PLP-dependent transferases"/>
    <property type="match status" value="1"/>
</dbReference>
<dbReference type="PIRSF" id="PIRSF005572">
    <property type="entry name" value="NifS"/>
    <property type="match status" value="1"/>
</dbReference>
<name>A0A0V8JN92_9BACI</name>
<dbReference type="Gene3D" id="1.10.260.50">
    <property type="match status" value="1"/>
</dbReference>
<organism evidence="8 9">
    <name type="scientific">Priestia veravalensis</name>
    <dbReference type="NCBI Taxonomy" id="1414648"/>
    <lineage>
        <taxon>Bacteria</taxon>
        <taxon>Bacillati</taxon>
        <taxon>Bacillota</taxon>
        <taxon>Bacilli</taxon>
        <taxon>Bacillales</taxon>
        <taxon>Bacillaceae</taxon>
        <taxon>Priestia</taxon>
    </lineage>
</organism>
<evidence type="ECO:0000256" key="5">
    <source>
        <dbReference type="ARBA" id="ARBA00023004"/>
    </source>
</evidence>
<dbReference type="InterPro" id="IPR015421">
    <property type="entry name" value="PyrdxlP-dep_Trfase_major"/>
</dbReference>
<evidence type="ECO:0000313" key="8">
    <source>
        <dbReference type="EMBL" id="KSU88064.1"/>
    </source>
</evidence>
<dbReference type="AlphaFoldDB" id="A0A0V8JN92"/>
<evidence type="ECO:0000313" key="9">
    <source>
        <dbReference type="Proteomes" id="UP000053681"/>
    </source>
</evidence>
<dbReference type="RefSeq" id="WP_062686747.1">
    <property type="nucleotide sequence ID" value="NZ_KQ758645.1"/>
</dbReference>
<dbReference type="EMBL" id="LNQP01000029">
    <property type="protein sequence ID" value="KSU88064.1"/>
    <property type="molecule type" value="Genomic_DNA"/>
</dbReference>
<dbReference type="InterPro" id="IPR015424">
    <property type="entry name" value="PyrdxlP-dep_Trfase"/>
</dbReference>
<evidence type="ECO:0000256" key="4">
    <source>
        <dbReference type="ARBA" id="ARBA00022898"/>
    </source>
</evidence>
<dbReference type="PANTHER" id="PTHR11601">
    <property type="entry name" value="CYSTEINE DESULFURYLASE FAMILY MEMBER"/>
    <property type="match status" value="1"/>
</dbReference>
<keyword evidence="9" id="KW-1185">Reference proteome</keyword>
<dbReference type="Gene3D" id="3.40.640.10">
    <property type="entry name" value="Type I PLP-dependent aspartate aminotransferase-like (Major domain)"/>
    <property type="match status" value="1"/>
</dbReference>
<dbReference type="Pfam" id="PF00266">
    <property type="entry name" value="Aminotran_5"/>
    <property type="match status" value="1"/>
</dbReference>
<gene>
    <name evidence="8" type="ORF">AS180_09615</name>
</gene>
<accession>A0A0V8JN92</accession>
<dbReference type="PANTHER" id="PTHR11601:SF50">
    <property type="entry name" value="CYSTEINE DESULFURASE ISCS 2-RELATED"/>
    <property type="match status" value="1"/>
</dbReference>
<comment type="similarity">
    <text evidence="2">Belongs to the class-V pyridoxal-phosphate-dependent aminotransferase family. NifS/IscS subfamily.</text>
</comment>
<comment type="caution">
    <text evidence="8">The sequence shown here is derived from an EMBL/GenBank/DDBJ whole genome shotgun (WGS) entry which is preliminary data.</text>
</comment>
<proteinExistence type="inferred from homology"/>
<keyword evidence="5" id="KW-0408">Iron</keyword>
<evidence type="ECO:0000259" key="7">
    <source>
        <dbReference type="Pfam" id="PF00266"/>
    </source>
</evidence>
<keyword evidence="6" id="KW-0411">Iron-sulfur</keyword>
<evidence type="ECO:0000256" key="3">
    <source>
        <dbReference type="ARBA" id="ARBA00022723"/>
    </source>
</evidence>
<protein>
    <submittedName>
        <fullName evidence="8">Cysteine desulfurase</fullName>
    </submittedName>
</protein>
<dbReference type="InterPro" id="IPR016454">
    <property type="entry name" value="Cysteine_dSase"/>
</dbReference>
<keyword evidence="3" id="KW-0479">Metal-binding</keyword>
<dbReference type="InterPro" id="IPR000192">
    <property type="entry name" value="Aminotrans_V_dom"/>
</dbReference>
<comment type="cofactor">
    <cofactor evidence="1">
        <name>pyridoxal 5'-phosphate</name>
        <dbReference type="ChEBI" id="CHEBI:597326"/>
    </cofactor>
</comment>
<dbReference type="InterPro" id="IPR015422">
    <property type="entry name" value="PyrdxlP-dep_Trfase_small"/>
</dbReference>
<dbReference type="Gene3D" id="3.90.1150.10">
    <property type="entry name" value="Aspartate Aminotransferase, domain 1"/>
    <property type="match status" value="1"/>
</dbReference>
<evidence type="ECO:0000256" key="6">
    <source>
        <dbReference type="ARBA" id="ARBA00023014"/>
    </source>
</evidence>
<dbReference type="GO" id="GO:0031071">
    <property type="term" value="F:cysteine desulfurase activity"/>
    <property type="evidence" value="ECO:0007669"/>
    <property type="project" value="UniProtKB-ARBA"/>
</dbReference>
<reference evidence="8 9" key="1">
    <citation type="submission" date="2015-11" db="EMBL/GenBank/DDBJ databases">
        <title>Bacillus caseinolyticus sp nov.</title>
        <authorList>
            <person name="Dastager S.G."/>
            <person name="Mawlankar R."/>
        </authorList>
    </citation>
    <scope>NUCLEOTIDE SEQUENCE [LARGE SCALE GENOMIC DNA]</scope>
    <source>
        <strain evidence="8 9">SGD-V-76</strain>
    </source>
</reference>
<feature type="domain" description="Aminotransferase class V" evidence="7">
    <location>
        <begin position="2"/>
        <end position="361"/>
    </location>
</feature>
<sequence length="380" mass="41957">MIYLDNSATTKPYDEVIQSFTKVATTYYGNPSSLHQFGVQAENLMTKSREQVGQLLHVSPKEIIFTSGGTEGNNMAIKGTAMKYRNRGRHIITTAIEHDSVHEPFKQLQELGFDVTYLPVSREGFVDPHDLKDAITAETILVSIMHVNNEIGTIQPIEEIGKILKEYPTVLYHVDHVQGIGKVPLSLRGAHIDLCTISGHKIHGLKGTGILYISQGVELSPLISGGAQEFQKRSGTENVPGVVSFAKAMRLTMEHASKNSNKMKKMQSELKSQLEKHERIIMNTPAEGAAPHILNFTVKGIKGEVFVHALEEKGVFVSTTSACSSKRQKPSKTLLGMGKSYEEADQSIRISLSHFNDFNEITPTVNAIFTVIEELKKVMG</sequence>
<dbReference type="FunFam" id="3.40.640.10:FF:000084">
    <property type="entry name" value="IscS-like cysteine desulfurase"/>
    <property type="match status" value="1"/>
</dbReference>
<evidence type="ECO:0000256" key="2">
    <source>
        <dbReference type="ARBA" id="ARBA00006490"/>
    </source>
</evidence>
<keyword evidence="4" id="KW-0663">Pyridoxal phosphate</keyword>
<evidence type="ECO:0000256" key="1">
    <source>
        <dbReference type="ARBA" id="ARBA00001933"/>
    </source>
</evidence>
<dbReference type="NCBIfam" id="NF002806">
    <property type="entry name" value="PRK02948.1"/>
    <property type="match status" value="1"/>
</dbReference>
<dbReference type="GO" id="GO:0051536">
    <property type="term" value="F:iron-sulfur cluster binding"/>
    <property type="evidence" value="ECO:0007669"/>
    <property type="project" value="UniProtKB-KW"/>
</dbReference>
<dbReference type="Proteomes" id="UP000053681">
    <property type="component" value="Unassembled WGS sequence"/>
</dbReference>
<dbReference type="GO" id="GO:0046872">
    <property type="term" value="F:metal ion binding"/>
    <property type="evidence" value="ECO:0007669"/>
    <property type="project" value="UniProtKB-KW"/>
</dbReference>